<evidence type="ECO:0000259" key="12">
    <source>
        <dbReference type="Pfam" id="PF23188"/>
    </source>
</evidence>
<feature type="transmembrane region" description="Helical" evidence="8">
    <location>
        <begin position="81"/>
        <end position="104"/>
    </location>
</feature>
<name>A0A0H5R9G2_9EUKA</name>
<feature type="transmembrane region" description="Helical" evidence="8">
    <location>
        <begin position="845"/>
        <end position="863"/>
    </location>
</feature>
<dbReference type="InterPro" id="IPR000014">
    <property type="entry name" value="PAS"/>
</dbReference>
<evidence type="ECO:0000256" key="4">
    <source>
        <dbReference type="ARBA" id="ARBA00022989"/>
    </source>
</evidence>
<feature type="transmembrane region" description="Helical" evidence="8">
    <location>
        <begin position="811"/>
        <end position="839"/>
    </location>
</feature>
<feature type="region of interest" description="Disordered" evidence="7">
    <location>
        <begin position="284"/>
        <end position="353"/>
    </location>
</feature>
<accession>A0A0H5R9G2</accession>
<feature type="compositionally biased region" description="Polar residues" evidence="7">
    <location>
        <begin position="2048"/>
        <end position="2062"/>
    </location>
</feature>
<evidence type="ECO:0000256" key="2">
    <source>
        <dbReference type="ARBA" id="ARBA00007821"/>
    </source>
</evidence>
<feature type="transmembrane region" description="Helical" evidence="8">
    <location>
        <begin position="676"/>
        <end position="694"/>
    </location>
</feature>
<feature type="transmembrane region" description="Helical" evidence="8">
    <location>
        <begin position="700"/>
        <end position="718"/>
    </location>
</feature>
<evidence type="ECO:0000259" key="11">
    <source>
        <dbReference type="Pfam" id="PF13426"/>
    </source>
</evidence>
<feature type="transmembrane region" description="Helical" evidence="8">
    <location>
        <begin position="2136"/>
        <end position="2153"/>
    </location>
</feature>
<feature type="transmembrane region" description="Helical" evidence="8">
    <location>
        <begin position="470"/>
        <end position="491"/>
    </location>
</feature>
<comment type="subcellular location">
    <subcellularLocation>
        <location evidence="1">Membrane</location>
        <topology evidence="1">Multi-pass membrane protein</topology>
    </subcellularLocation>
</comment>
<feature type="transmembrane region" description="Helical" evidence="8">
    <location>
        <begin position="1927"/>
        <end position="1946"/>
    </location>
</feature>
<dbReference type="SUPFAM" id="SSF48403">
    <property type="entry name" value="Ankyrin repeat"/>
    <property type="match status" value="1"/>
</dbReference>
<feature type="domain" description="Piezo THU9 and anchor" evidence="13">
    <location>
        <begin position="2135"/>
        <end position="2368"/>
    </location>
</feature>
<dbReference type="Gene3D" id="3.30.450.20">
    <property type="entry name" value="PAS domain"/>
    <property type="match status" value="1"/>
</dbReference>
<feature type="domain" description="Piezo non-specific cation channel cap" evidence="10">
    <location>
        <begin position="2425"/>
        <end position="2665"/>
    </location>
</feature>
<reference evidence="14" key="1">
    <citation type="submission" date="2015-04" db="EMBL/GenBank/DDBJ databases">
        <title>The genome sequence of the plant pathogenic Rhizarian Plasmodiophora brassicae reveals insights in its biotrophic life cycle and the origin of chitin synthesis.</title>
        <authorList>
            <person name="Schwelm A."/>
            <person name="Fogelqvist J."/>
            <person name="Knaust A."/>
            <person name="Julke S."/>
            <person name="Lilja T."/>
            <person name="Dhandapani V."/>
            <person name="Bonilla-Rosso G."/>
            <person name="Karlsson M."/>
            <person name="Shevchenko A."/>
            <person name="Choi S.R."/>
            <person name="Kim H.G."/>
            <person name="Park J.Y."/>
            <person name="Lim Y.P."/>
            <person name="Ludwig-Muller J."/>
            <person name="Dixelius C."/>
        </authorList>
    </citation>
    <scope>NUCLEOTIDE SEQUENCE</scope>
    <source>
        <tissue evidence="14">Potato root galls</tissue>
    </source>
</reference>
<feature type="domain" description="PAS" evidence="11">
    <location>
        <begin position="1686"/>
        <end position="1793"/>
    </location>
</feature>
<protein>
    <submittedName>
        <fullName evidence="14">Uncharacterized protein</fullName>
    </submittedName>
</protein>
<dbReference type="Pfam" id="PF00989">
    <property type="entry name" value="PAS"/>
    <property type="match status" value="1"/>
</dbReference>
<dbReference type="InterPro" id="IPR013767">
    <property type="entry name" value="PAS_fold"/>
</dbReference>
<feature type="transmembrane region" description="Helical" evidence="8">
    <location>
        <begin position="40"/>
        <end position="61"/>
    </location>
</feature>
<sequence>MLALLAVLSVFVAGVASEGAVSVLFLLIAFCRLSVSHSRAWPILTAFATTAWLIGLLVFIATPSGVLSANHWEIFNYAISWNWDVIIFTVATVTALICSLIEIISKSGSKVSITDSGSDDSEEIGRFRVFVFTIGSFTACIISPNVFRIPYALLFGVVVVLNAIEYHRLTSFLRKGVYSLTKADLSPFRQILLFYSCCHIIVISILRISSLFGAFPLVIRQFLGILPYRGTEWDQEDWFLLLSMIIHIFLFMIFSRAYFRHAAQTRAADRNEIGNVGPIHPLLRAKTDPVPIPNVAESQDRPEPRASILLTRPISPDNNISDDNGIGSRPSIQNGSDHSPERRPRPLALENEDQRSFGFRPDQVITDVIPAVEPHANLAMPEIARAGSAPDRLHIREGSSVFEDHKRNVSAGISMMITSVLRNFEISICIFALVVVFAFHRNGFNLALMVFVFFGLLMGNRRFSEIAPTFLVPVAVIFACCAFIFFSVPWLYDLNLQSIEFLGITRSTWAIPFRMLLFVCPPLILSLYCRGSANRRALARAPLSVDSIIHAAIEGDENFIDMALARDRDFFVSAVDERGRTALHSAVLHSHIESVEIVLHRGGVSLLNVLDADGRSALELSTHSRITKLLLRYGADTSHRWESQQVENTEKPLFSWESMKEQLSDIWSKIRRMIKAALILYGAKIALLIVFFVGLSKIDLLHIGYVLIALLYVSMPKLSTRRDKWLPLAMFCAAALLCQYGATVVNIAPDGKLNTIFQSIGLIPLDPFFASFFAPALATAFCISQLHFINERQRSIWEESSSSWNTSGIQYVVNFSSVFNQAFLNFGSLIVCGALFLISMLESPTLFNCGYLILGLAALLMAALTSGQARRRSQLLWSFSVAYTASVVFLQYAVQYDVVSSLVENIIRIIYDPVQREYALGLDSIGMPKINTVTDSLFLHLLPALTVFFLTVSFFRINYFGAYTTRNSLSTWTYLMIRQGSKRLSICSKHVSKIVALLPLVAFCIHPSVVSFFYVFGATFLMLRYRGFRHVWLLELVLVSISTFSRYIFQIQPIQTRLSGATADYLGFNVVRGGLLQNDGFRGEVMLLFCIFTQRYFAKLSFLAKEIEVEDQHAFADVAIPTGGPVQSHTLAVPMNDRENSPSGTSSEIPIDDKPISRLVRLRKILLSFLLGLAAKLPTVIIYILDSERPFHIGLEGAAIVIFCSVASRRNLLLLLLYVLWGSFYVFSSGLSARSWRLTRSALFMITVFEGWVSLGPSPWQAVSLPDFDLDRDTRIWFSLLVENSSDIIFSYSALWILSLCRYSPLSFPNSIPQAAPGITTVKSDNYADIILPYLPHILIVVLFIGVSLFADLIHLMLMLNTILIFARGSNQPAAWNWLRAFNFAAFFLLLVYQTPFPRWTSKTVFSKTADSNLGFRYFKNVGEALSPGGFISFLIVFAVLDVYRSIRRPVSLSKIDAQRERWSALGQARLEIAKAIFKRNRIAEVVSMKHVQAELRRQLHFLLSDTRRLGLEKLEDTEVWPSLPPERTAHFTVDKERKIVEWNAAVSLLTQWDATDAIGLRASDIFPRQYASNIKALAKRCIRSKSFRDAQNIDTQRLSFVKKESRLQIEIEVWVTPFTDGDGTICGVVFFMAPVSAGSVFDVTLNATSQAQTTNASAIFKTYDSSTEVVNGILNINAAAIRIAVDGNTIIAYSEAFIDMIDARAEEKSILGTSLSDHFRNDHDRERVANAVHEMAVSGGLIQIKSLLATLSSWLPANGDDANSEAHSVAGTAFVVEVTIEPVHDSEDALIAMQISLNRHHVEDVTISFFKTVLKMVKTKMSNFTNHVITLEPKPEDFAFASPSGLSQSVDNFVAANPGPAAPNAHIGFFALLFRFLLSHTQSICVSFFLLNLMVNGTLVSLVVPTGLFLYGLLERPRVPPRFWSFSIAFSEFVICLKLLLMFLVPSTPMHPDAPITDTLQGSQSLGWAQFFGVLNTQDMSASAFVALDFICLLCAAGHLHILWRQGIDHTCHECEDEIFEALVPVSPVNIQSPTFRSNSVSVLVSPQEPLDSSPQKSVVFSDQRRVSEQSDGKRSEPDLVMENDSKDQIEDKHLEPVAVVLSHLPVRVANFISRLLALTPSGTTDPTVKPGRSYYVPSFIIEMLSAVYILFGWNVLTASANPNQDQIRSQTFQGVMVGVLFSQILFIVWDRLNFLYRSVSLKLLHQYIQVIFFSYLMFYAWPKNRQSGFSSNGYLVLFFLFKSAYWWLSCLQIRAGYPAYTLHHRALFNRASKTRLLIFKIYRIIPFVAELEVLLDWVSIETSLDLFETFKLEDIYSNLYIIKGQLIYKREHRRGEPFPSLTKFTNGTLLFIGLLLVICLPLLLFSTASPVTNEVNNVERGSITLFLTPGNQAQTSTISFNLLETTSLSIAVASKSITDKLGSNVDSRSVQSVIAKGYSDSPWNLSPPSLASFTQTLKDTNTLLRFNIRFSFVHTDASTSEISIGKSSDMTRKDMDAMLAMLLKESTEPVVITGEFIPTYLKLSSKSTTTPIYVDKASTLFLQLQTQDGVSWWDLRKADGSGLSTITVSETTTSGLLAAVIAMSITTIYVTIVLAVGRLLRSVVQNQVYSIMYTDIHDVSDLMLLCEGIFVARKQKEFELEEALYRSLIRLFRSPDSLIQSTKRRDKLKLD</sequence>
<feature type="transmembrane region" description="Helical" evidence="8">
    <location>
        <begin position="420"/>
        <end position="440"/>
    </location>
</feature>
<keyword evidence="5 8" id="KW-0472">Membrane</keyword>
<dbReference type="Pfam" id="PF13426">
    <property type="entry name" value="PAS_9"/>
    <property type="match status" value="1"/>
</dbReference>
<dbReference type="PANTHER" id="PTHR13167">
    <property type="entry name" value="PIEZO-TYPE MECHANOSENSITIVE ION CHANNEL COMPONENT"/>
    <property type="match status" value="1"/>
</dbReference>
<dbReference type="GO" id="GO:0016020">
    <property type="term" value="C:membrane"/>
    <property type="evidence" value="ECO:0007669"/>
    <property type="project" value="UniProtKB-SubCell"/>
</dbReference>
<feature type="transmembrane region" description="Helical" evidence="8">
    <location>
        <begin position="1212"/>
        <end position="1232"/>
    </location>
</feature>
<dbReference type="GO" id="GO:0071260">
    <property type="term" value="P:cellular response to mechanical stimulus"/>
    <property type="evidence" value="ECO:0007669"/>
    <property type="project" value="TreeGrafter"/>
</dbReference>
<dbReference type="Pfam" id="PF23188">
    <property type="entry name" value="THU_Piezo1"/>
    <property type="match status" value="1"/>
</dbReference>
<feature type="domain" description="PAS fold" evidence="9">
    <location>
        <begin position="1530"/>
        <end position="1635"/>
    </location>
</feature>
<feature type="transmembrane region" description="Helical" evidence="8">
    <location>
        <begin position="725"/>
        <end position="748"/>
    </location>
</feature>
<dbReference type="SMART" id="SM00248">
    <property type="entry name" value="ANK"/>
    <property type="match status" value="3"/>
</dbReference>
<feature type="transmembrane region" description="Helical" evidence="8">
    <location>
        <begin position="6"/>
        <end position="28"/>
    </location>
</feature>
<dbReference type="InterPro" id="IPR056768">
    <property type="entry name" value="THU_Piezo"/>
</dbReference>
<feature type="transmembrane region" description="Helical" evidence="8">
    <location>
        <begin position="875"/>
        <end position="894"/>
    </location>
</feature>
<dbReference type="Gene3D" id="1.25.40.20">
    <property type="entry name" value="Ankyrin repeat-containing domain"/>
    <property type="match status" value="1"/>
</dbReference>
<dbReference type="InterPro" id="IPR031334">
    <property type="entry name" value="Piezo_cap_dom"/>
</dbReference>
<keyword evidence="4 8" id="KW-1133">Transmembrane helix</keyword>
<feature type="transmembrane region" description="Helical" evidence="8">
    <location>
        <begin position="125"/>
        <end position="144"/>
    </location>
</feature>
<dbReference type="Pfam" id="PF12166">
    <property type="entry name" value="Piezo_cap"/>
    <property type="match status" value="1"/>
</dbReference>
<keyword evidence="6" id="KW-0040">ANK repeat</keyword>
<feature type="transmembrane region" description="Helical" evidence="8">
    <location>
        <begin position="1378"/>
        <end position="1397"/>
    </location>
</feature>
<evidence type="ECO:0000256" key="6">
    <source>
        <dbReference type="PROSITE-ProRule" id="PRU00023"/>
    </source>
</evidence>
<feature type="transmembrane region" description="Helical" evidence="8">
    <location>
        <begin position="1898"/>
        <end position="1915"/>
    </location>
</feature>
<feature type="transmembrane region" description="Helical" evidence="8">
    <location>
        <begin position="2203"/>
        <end position="2223"/>
    </location>
</feature>
<dbReference type="GO" id="GO:0006355">
    <property type="term" value="P:regulation of DNA-templated transcription"/>
    <property type="evidence" value="ECO:0007669"/>
    <property type="project" value="InterPro"/>
</dbReference>
<dbReference type="InterPro" id="IPR036770">
    <property type="entry name" value="Ankyrin_rpt-contain_sf"/>
</dbReference>
<dbReference type="PROSITE" id="PS50088">
    <property type="entry name" value="ANK_REPEAT"/>
    <property type="match status" value="1"/>
</dbReference>
<feature type="transmembrane region" description="Helical" evidence="8">
    <location>
        <begin position="2173"/>
        <end position="2191"/>
    </location>
</feature>
<evidence type="ECO:0000256" key="3">
    <source>
        <dbReference type="ARBA" id="ARBA00022692"/>
    </source>
</evidence>
<feature type="repeat" description="ANK" evidence="6">
    <location>
        <begin position="578"/>
        <end position="602"/>
    </location>
</feature>
<evidence type="ECO:0000256" key="8">
    <source>
        <dbReference type="SAM" id="Phobius"/>
    </source>
</evidence>
<feature type="transmembrane region" description="Helical" evidence="8">
    <location>
        <begin position="994"/>
        <end position="1016"/>
    </location>
</feature>
<dbReference type="GO" id="GO:0005261">
    <property type="term" value="F:monoatomic cation channel activity"/>
    <property type="evidence" value="ECO:0007669"/>
    <property type="project" value="TreeGrafter"/>
</dbReference>
<feature type="transmembrane region" description="Helical" evidence="8">
    <location>
        <begin position="511"/>
        <end position="529"/>
    </location>
</feature>
<dbReference type="InterPro" id="IPR035965">
    <property type="entry name" value="PAS-like_dom_sf"/>
</dbReference>
<comment type="similarity">
    <text evidence="2">Belongs to the PIEZO (TC 1.A.75) family.</text>
</comment>
<dbReference type="CDD" id="cd00130">
    <property type="entry name" value="PAS"/>
    <property type="match status" value="1"/>
</dbReference>
<dbReference type="InterPro" id="IPR027272">
    <property type="entry name" value="Piezo"/>
</dbReference>
<evidence type="ECO:0000313" key="14">
    <source>
        <dbReference type="EMBL" id="CRZ10765.1"/>
    </source>
</evidence>
<feature type="transmembrane region" description="Helical" evidence="8">
    <location>
        <begin position="238"/>
        <end position="259"/>
    </location>
</feature>
<feature type="transmembrane region" description="Helical" evidence="8">
    <location>
        <begin position="150"/>
        <end position="170"/>
    </location>
</feature>
<dbReference type="PROSITE" id="PS50297">
    <property type="entry name" value="ANK_REP_REGION"/>
    <property type="match status" value="1"/>
</dbReference>
<organism evidence="14">
    <name type="scientific">Spongospora subterranea</name>
    <dbReference type="NCBI Taxonomy" id="70186"/>
    <lineage>
        <taxon>Eukaryota</taxon>
        <taxon>Sar</taxon>
        <taxon>Rhizaria</taxon>
        <taxon>Endomyxa</taxon>
        <taxon>Phytomyxea</taxon>
        <taxon>Plasmodiophorida</taxon>
        <taxon>Plasmodiophoridae</taxon>
        <taxon>Spongospora</taxon>
    </lineage>
</organism>
<evidence type="ECO:0000259" key="13">
    <source>
        <dbReference type="Pfam" id="PF24874"/>
    </source>
</evidence>
<dbReference type="EMBL" id="HACM01010323">
    <property type="protein sequence ID" value="CRZ10765.1"/>
    <property type="molecule type" value="Transcribed_RNA"/>
</dbReference>
<evidence type="ECO:0000256" key="1">
    <source>
        <dbReference type="ARBA" id="ARBA00004141"/>
    </source>
</evidence>
<feature type="compositionally biased region" description="Basic and acidic residues" evidence="7">
    <location>
        <begin position="2064"/>
        <end position="2082"/>
    </location>
</feature>
<keyword evidence="3 8" id="KW-0812">Transmembrane</keyword>
<dbReference type="InterPro" id="IPR002110">
    <property type="entry name" value="Ankyrin_rpt"/>
</dbReference>
<feature type="transmembrane region" description="Helical" evidence="8">
    <location>
        <begin position="1165"/>
        <end position="1185"/>
    </location>
</feature>
<feature type="transmembrane region" description="Helical" evidence="8">
    <location>
        <begin position="1983"/>
        <end position="2005"/>
    </location>
</feature>
<feature type="domain" description="Piezo transmembrane helical unit" evidence="12">
    <location>
        <begin position="1879"/>
        <end position="2009"/>
    </location>
</feature>
<feature type="region of interest" description="Disordered" evidence="7">
    <location>
        <begin position="2048"/>
        <end position="2082"/>
    </location>
</feature>
<dbReference type="GO" id="GO:0042391">
    <property type="term" value="P:regulation of membrane potential"/>
    <property type="evidence" value="ECO:0007669"/>
    <property type="project" value="TreeGrafter"/>
</dbReference>
<dbReference type="PANTHER" id="PTHR13167:SF25">
    <property type="entry name" value="PIEZO-TYPE MECHANOSENSITIVE ION CHANNEL COMPONENT"/>
    <property type="match status" value="1"/>
</dbReference>
<evidence type="ECO:0000259" key="10">
    <source>
        <dbReference type="Pfam" id="PF12166"/>
    </source>
</evidence>
<dbReference type="GO" id="GO:0008381">
    <property type="term" value="F:mechanosensitive monoatomic ion channel activity"/>
    <property type="evidence" value="ECO:0007669"/>
    <property type="project" value="InterPro"/>
</dbReference>
<feature type="transmembrane region" description="Helical" evidence="8">
    <location>
        <begin position="2235"/>
        <end position="2253"/>
    </location>
</feature>
<feature type="transmembrane region" description="Helical" evidence="8">
    <location>
        <begin position="2346"/>
        <end position="2367"/>
    </location>
</feature>
<dbReference type="SUPFAM" id="SSF55785">
    <property type="entry name" value="PYP-like sensor domain (PAS domain)"/>
    <property type="match status" value="1"/>
</dbReference>
<feature type="transmembrane region" description="Helical" evidence="8">
    <location>
        <begin position="2578"/>
        <end position="2599"/>
    </location>
</feature>
<dbReference type="GO" id="GO:0050982">
    <property type="term" value="P:detection of mechanical stimulus"/>
    <property type="evidence" value="ECO:0007669"/>
    <property type="project" value="TreeGrafter"/>
</dbReference>
<dbReference type="InterPro" id="IPR056770">
    <property type="entry name" value="Piezo_THU9_anchor"/>
</dbReference>
<feature type="transmembrane region" description="Helical" evidence="8">
    <location>
        <begin position="1338"/>
        <end position="1366"/>
    </location>
</feature>
<feature type="transmembrane region" description="Helical" evidence="8">
    <location>
        <begin position="937"/>
        <end position="957"/>
    </location>
</feature>
<feature type="transmembrane region" description="Helical" evidence="8">
    <location>
        <begin position="191"/>
        <end position="218"/>
    </location>
</feature>
<dbReference type="Pfam" id="PF24874">
    <property type="entry name" value="Piezo_THU9_anchor"/>
    <property type="match status" value="1"/>
</dbReference>
<evidence type="ECO:0000256" key="7">
    <source>
        <dbReference type="SAM" id="MobiDB-lite"/>
    </source>
</evidence>
<evidence type="ECO:0000259" key="9">
    <source>
        <dbReference type="Pfam" id="PF00989"/>
    </source>
</evidence>
<feature type="transmembrane region" description="Helical" evidence="8">
    <location>
        <begin position="446"/>
        <end position="463"/>
    </location>
</feature>
<feature type="transmembrane region" description="Helical" evidence="8">
    <location>
        <begin position="768"/>
        <end position="790"/>
    </location>
</feature>
<evidence type="ECO:0000256" key="5">
    <source>
        <dbReference type="ARBA" id="ARBA00023136"/>
    </source>
</evidence>
<feature type="transmembrane region" description="Helical" evidence="8">
    <location>
        <begin position="1028"/>
        <end position="1049"/>
    </location>
</feature>
<proteinExistence type="inferred from homology"/>
<feature type="transmembrane region" description="Helical" evidence="8">
    <location>
        <begin position="1425"/>
        <end position="1444"/>
    </location>
</feature>